<name>A0A7S8FI17_9BACT</name>
<dbReference type="AlphaFoldDB" id="A0A7S8FI17"/>
<organism evidence="1 2">
    <name type="scientific">Candidatus Nitrospira kreftii</name>
    <dbReference type="NCBI Taxonomy" id="2652173"/>
    <lineage>
        <taxon>Bacteria</taxon>
        <taxon>Pseudomonadati</taxon>
        <taxon>Nitrospirota</taxon>
        <taxon>Nitrospiria</taxon>
        <taxon>Nitrospirales</taxon>
        <taxon>Nitrospiraceae</taxon>
        <taxon>Nitrospira</taxon>
    </lineage>
</organism>
<reference evidence="1 2" key="1">
    <citation type="journal article" date="2020" name="ISME J.">
        <title>Enrichment and physiological characterization of a novel comammox Nitrospira indicates ammonium inhibition of complete nitrification.</title>
        <authorList>
            <person name="Sakoula D."/>
            <person name="Koch H."/>
            <person name="Frank J."/>
            <person name="Jetten M.S.M."/>
            <person name="van Kessel M.A.H.J."/>
            <person name="Lucker S."/>
        </authorList>
    </citation>
    <scope>NUCLEOTIDE SEQUENCE [LARGE SCALE GENOMIC DNA]</scope>
    <source>
        <strain evidence="1">Comreactor17</strain>
    </source>
</reference>
<evidence type="ECO:0000313" key="2">
    <source>
        <dbReference type="Proteomes" id="UP000593737"/>
    </source>
</evidence>
<evidence type="ECO:0000313" key="1">
    <source>
        <dbReference type="EMBL" id="QPD06158.1"/>
    </source>
</evidence>
<dbReference type="EMBL" id="CP047423">
    <property type="protein sequence ID" value="QPD06158.1"/>
    <property type="molecule type" value="Genomic_DNA"/>
</dbReference>
<gene>
    <name evidence="1" type="ORF">Nkreftii_003932</name>
</gene>
<protein>
    <submittedName>
        <fullName evidence="1">Uncharacterized protein</fullName>
    </submittedName>
</protein>
<accession>A0A7S8FI17</accession>
<dbReference type="KEGG" id="nkf:Nkreftii_003932"/>
<dbReference type="Proteomes" id="UP000593737">
    <property type="component" value="Chromosome"/>
</dbReference>
<sequence length="60" mass="6997">MTQKKGGQWAMVGRRLEVPEINEQYMEAARRRSARLFPVSQILQTRPSNFGHFSRGIKIH</sequence>
<proteinExistence type="predicted"/>